<dbReference type="eggNOG" id="COG3468">
    <property type="taxonomic scope" value="Bacteria"/>
</dbReference>
<dbReference type="InterPro" id="IPR011050">
    <property type="entry name" value="Pectin_lyase_fold/virulence"/>
</dbReference>
<dbReference type="OrthoDB" id="8780886at2"/>
<dbReference type="Pfam" id="PF03797">
    <property type="entry name" value="Autotransporter"/>
    <property type="match status" value="1"/>
</dbReference>
<dbReference type="GeneID" id="77135067"/>
<name>C3X9R4_OXAFO</name>
<dbReference type="InterPro" id="IPR004899">
    <property type="entry name" value="Pertactin_central"/>
</dbReference>
<dbReference type="InterPro" id="IPR003991">
    <property type="entry name" value="Pertactin_virulence_factor"/>
</dbReference>
<evidence type="ECO:0000313" key="4">
    <source>
        <dbReference type="Proteomes" id="UP000005089"/>
    </source>
</evidence>
<dbReference type="PRINTS" id="PR01484">
    <property type="entry name" value="PRTACTNFAMLY"/>
</dbReference>
<dbReference type="PANTHER" id="PTHR35037">
    <property type="entry name" value="C-TERMINAL REGION OF AIDA-LIKE PROTEIN"/>
    <property type="match status" value="1"/>
</dbReference>
<dbReference type="HOGENOM" id="CLU_002318_2_0_4"/>
<dbReference type="Gene3D" id="2.160.20.20">
    <property type="match status" value="1"/>
</dbReference>
<reference evidence="3 4" key="1">
    <citation type="submission" date="2009-02" db="EMBL/GenBank/DDBJ databases">
        <title>The Genome Sequence of Oxalobacter formigenes OXCC13.</title>
        <authorList>
            <consortium name="The Broad Institute Genome Sequencing Platform"/>
            <person name="Ward D."/>
            <person name="Young S.K."/>
            <person name="Kodira C.D."/>
            <person name="Zeng Q."/>
            <person name="Koehrsen M."/>
            <person name="Alvarado L."/>
            <person name="Berlin A."/>
            <person name="Borenstein D."/>
            <person name="Chen Z."/>
            <person name="Engels R."/>
            <person name="Freedman E."/>
            <person name="Gellesch M."/>
            <person name="Goldberg J."/>
            <person name="Griggs A."/>
            <person name="Gujja S."/>
            <person name="Heiman D."/>
            <person name="Hepburn T."/>
            <person name="Howarth C."/>
            <person name="Jen D."/>
            <person name="Larson L."/>
            <person name="Lewis B."/>
            <person name="Mehta T."/>
            <person name="Park D."/>
            <person name="Pearson M."/>
            <person name="Roberts A."/>
            <person name="Saif S."/>
            <person name="Shea T."/>
            <person name="Shenoy N."/>
            <person name="Sisk P."/>
            <person name="Stolte C."/>
            <person name="Sykes S."/>
            <person name="Walk T."/>
            <person name="White J."/>
            <person name="Yandava C."/>
            <person name="Allison M.J."/>
            <person name="Lander E."/>
            <person name="Nusbaum C."/>
            <person name="Galagan J."/>
            <person name="Birren B."/>
        </authorList>
    </citation>
    <scope>NUCLEOTIDE SEQUENCE [LARGE SCALE GENOMIC DNA]</scope>
    <source>
        <strain evidence="3 4">OXCC13</strain>
    </source>
</reference>
<protein>
    <submittedName>
        <fullName evidence="3">Outer membrane autotransporter barrel domain protein</fullName>
    </submittedName>
</protein>
<dbReference type="SUPFAM" id="SSF103515">
    <property type="entry name" value="Autotransporter"/>
    <property type="match status" value="1"/>
</dbReference>
<dbReference type="Pfam" id="PF03212">
    <property type="entry name" value="Pertactin"/>
    <property type="match status" value="1"/>
</dbReference>
<dbReference type="NCBIfam" id="TIGR01414">
    <property type="entry name" value="autotrans_barl"/>
    <property type="match status" value="1"/>
</dbReference>
<dbReference type="EMBL" id="GG658170">
    <property type="protein sequence ID" value="EEO29940.1"/>
    <property type="molecule type" value="Genomic_DNA"/>
</dbReference>
<dbReference type="Proteomes" id="UP000005089">
    <property type="component" value="Unassembled WGS sequence"/>
</dbReference>
<dbReference type="SMART" id="SM00869">
    <property type="entry name" value="Autotransporter"/>
    <property type="match status" value="1"/>
</dbReference>
<dbReference type="InterPro" id="IPR006315">
    <property type="entry name" value="OM_autotransptr_brl_dom"/>
</dbReference>
<dbReference type="RefSeq" id="WP_005880755.1">
    <property type="nucleotide sequence ID" value="NZ_CP019430.1"/>
</dbReference>
<dbReference type="AlphaFoldDB" id="C3X9R4"/>
<dbReference type="Gene3D" id="2.40.128.130">
    <property type="entry name" value="Autotransporter beta-domain"/>
    <property type="match status" value="1"/>
</dbReference>
<dbReference type="STRING" id="847.BRW83_1181"/>
<evidence type="ECO:0000313" key="3">
    <source>
        <dbReference type="EMBL" id="EEO29940.1"/>
    </source>
</evidence>
<evidence type="ECO:0000259" key="2">
    <source>
        <dbReference type="PROSITE" id="PS51208"/>
    </source>
</evidence>
<organism evidence="3 4">
    <name type="scientific">Oxalobacter formigenes OXCC13</name>
    <dbReference type="NCBI Taxonomy" id="556269"/>
    <lineage>
        <taxon>Bacteria</taxon>
        <taxon>Pseudomonadati</taxon>
        <taxon>Pseudomonadota</taxon>
        <taxon>Betaproteobacteria</taxon>
        <taxon>Burkholderiales</taxon>
        <taxon>Oxalobacteraceae</taxon>
        <taxon>Oxalobacter</taxon>
    </lineage>
</organism>
<dbReference type="GO" id="GO:0019867">
    <property type="term" value="C:outer membrane"/>
    <property type="evidence" value="ECO:0007669"/>
    <property type="project" value="InterPro"/>
</dbReference>
<sequence length="539" mass="59287">MDGAINITGDANISAVNGNGLTYAARVFSNGKIKMGDYGTDDGATRVVKGHILSQNSGDITLSLTNNASSLTGRVVEADGTTHLTAINGATWNVAGNSRVTNFYTGNNAIIDMTYLPGNFQTLKIDNLEGSGGSLFKLKTDIEGDASDTIKVTNGTGTNRILVHSVGAEPQRERMNTYLAEVASGDASFVLENRARLVDAGTYVYDLHNETNANTGVGTGWYLQRTEREILSPTAEAVVTLTGIASSYSMWHSQLADLRKRMGEIRYDEKKDGFWFRAFGQKDKLDGLEDTRFSQDVYGASAGFDRLVKQDANNDWLFGVKGQYTKADQDLHGLWGGSGKNESFGLAAYATWKHTDGWYADGVLSWDRYHQKISDHMLDGTPVSGSYNRYALGASIEAGRHFKLANDVFIEPQLQLSYFWLKGKNFTMDNGLAVDTKNADVVTGRAGLVLGKKWEISKNRYVQPYVKGGVIHEFTGDDKTIINADNVFKGDISGTRPYYGLGIDWKFNDQARLYGEFERQDGDHVRSLWNVNVGLRVSF</sequence>
<dbReference type="PROSITE" id="PS51208">
    <property type="entry name" value="AUTOTRANSPORTER"/>
    <property type="match status" value="1"/>
</dbReference>
<keyword evidence="1" id="KW-0732">Signal</keyword>
<dbReference type="InterPro" id="IPR051551">
    <property type="entry name" value="Autotransporter_adhesion"/>
</dbReference>
<accession>C3X9R4</accession>
<dbReference type="PANTHER" id="PTHR35037:SF7">
    <property type="entry name" value="AUTOTRANSPORTER"/>
    <property type="match status" value="1"/>
</dbReference>
<keyword evidence="4" id="KW-1185">Reference proteome</keyword>
<feature type="domain" description="Autotransporter" evidence="2">
    <location>
        <begin position="267"/>
        <end position="539"/>
    </location>
</feature>
<proteinExistence type="predicted"/>
<dbReference type="InterPro" id="IPR036709">
    <property type="entry name" value="Autotransporte_beta_dom_sf"/>
</dbReference>
<dbReference type="InterPro" id="IPR012332">
    <property type="entry name" value="Autotransporter_pectin_lyase_C"/>
</dbReference>
<dbReference type="InterPro" id="IPR005546">
    <property type="entry name" value="Autotransporte_beta"/>
</dbReference>
<gene>
    <name evidence="3" type="ORF">OFBG_00968</name>
</gene>
<dbReference type="SUPFAM" id="SSF51126">
    <property type="entry name" value="Pectin lyase-like"/>
    <property type="match status" value="1"/>
</dbReference>
<evidence type="ECO:0000256" key="1">
    <source>
        <dbReference type="ARBA" id="ARBA00022729"/>
    </source>
</evidence>